<keyword evidence="4" id="KW-1185">Reference proteome</keyword>
<dbReference type="Pfam" id="PF02384">
    <property type="entry name" value="N6_Mtase"/>
    <property type="match status" value="1"/>
</dbReference>
<dbReference type="EMBL" id="LSBA01000037">
    <property type="protein sequence ID" value="KXZ13696.1"/>
    <property type="molecule type" value="Genomic_DNA"/>
</dbReference>
<dbReference type="InterPro" id="IPR048375">
    <property type="entry name" value="YtxK-like_N"/>
</dbReference>
<reference evidence="4" key="1">
    <citation type="submission" date="2016-02" db="EMBL/GenBank/DDBJ databases">
        <authorList>
            <person name="Dunlap C."/>
        </authorList>
    </citation>
    <scope>NUCLEOTIDE SEQUENCE [LARGE SCALE GENOMIC DNA]</scope>
    <source>
        <strain evidence="4">NRRL B-41092</strain>
    </source>
</reference>
<accession>A0A150F340</accession>
<dbReference type="CDD" id="cd02440">
    <property type="entry name" value="AdoMet_MTases"/>
    <property type="match status" value="1"/>
</dbReference>
<dbReference type="InterPro" id="IPR016843">
    <property type="entry name" value="S-AdoMet-dep_Ade-MeTrfase_prd"/>
</dbReference>
<dbReference type="InterPro" id="IPR003356">
    <property type="entry name" value="DNA_methylase_A-5"/>
</dbReference>
<feature type="domain" description="YtxK-like N-terminal helical" evidence="2">
    <location>
        <begin position="8"/>
        <end position="86"/>
    </location>
</feature>
<dbReference type="RefSeq" id="WP_061523097.1">
    <property type="nucleotide sequence ID" value="NZ_JAJJBV010000003.1"/>
</dbReference>
<dbReference type="PIRSF" id="PIRSF026567">
    <property type="entry name" value="Adenine_mtase_bact_prd"/>
    <property type="match status" value="1"/>
</dbReference>
<dbReference type="PANTHER" id="PTHR41313">
    <property type="entry name" value="ADENINE-SPECIFIC METHYLTRANSFERASE"/>
    <property type="match status" value="1"/>
</dbReference>
<organism evidence="3 4">
    <name type="scientific">Bacillus nakamurai</name>
    <dbReference type="NCBI Taxonomy" id="1793963"/>
    <lineage>
        <taxon>Bacteria</taxon>
        <taxon>Bacillati</taxon>
        <taxon>Bacillota</taxon>
        <taxon>Bacilli</taxon>
        <taxon>Bacillales</taxon>
        <taxon>Bacillaceae</taxon>
        <taxon>Bacillus</taxon>
    </lineage>
</organism>
<sequence length="328" mass="36986">MQNDHVGQIYELLDKAAQVIADGLQLSYIEGLAEAGEMYFLEKTEQLPVQEKHAEQLQNLLEKADFRTYEHEWVRKAFQLAILKGLKDKSHPNRQMTPDTIGLFISYLMNKFTGGQKGLTLLDPACGTGNLLLTAANQLSDKMAKSFGIEIDDVLLKIAYAQANLQEKEMELFCQDSLEPLFIDPVDTVICDLPVGYYPNDEGAAAYELKADEGHSFAHHLFIEQSVKHTKPGGYLFFMIPNHLFDSAQSDKLKQFFAEKVHINALLQLPASMFKDEAQAKSILILQKKGETAKPPKQTLLASLPSFANKQAMRDMMAKLDQWFQNEK</sequence>
<dbReference type="Gene3D" id="1.10.150.470">
    <property type="match status" value="1"/>
</dbReference>
<evidence type="ECO:0000313" key="3">
    <source>
        <dbReference type="EMBL" id="KXZ13696.1"/>
    </source>
</evidence>
<dbReference type="AlphaFoldDB" id="A0A150F340"/>
<dbReference type="Gene3D" id="3.40.50.150">
    <property type="entry name" value="Vaccinia Virus protein VP39"/>
    <property type="match status" value="1"/>
</dbReference>
<dbReference type="InterPro" id="IPR052933">
    <property type="entry name" value="DNA_Protect_Modify"/>
</dbReference>
<dbReference type="STRING" id="1793963.AXI58_04095"/>
<dbReference type="InterPro" id="IPR029063">
    <property type="entry name" value="SAM-dependent_MTases_sf"/>
</dbReference>
<dbReference type="PANTHER" id="PTHR41313:SF1">
    <property type="entry name" value="DNA METHYLASE ADENINE-SPECIFIC DOMAIN-CONTAINING PROTEIN"/>
    <property type="match status" value="1"/>
</dbReference>
<proteinExistence type="predicted"/>
<gene>
    <name evidence="3" type="ORF">AXI58_04095</name>
</gene>
<evidence type="ECO:0000313" key="4">
    <source>
        <dbReference type="Proteomes" id="UP000075430"/>
    </source>
</evidence>
<dbReference type="OrthoDB" id="9788159at2"/>
<protein>
    <submittedName>
        <fullName evidence="3">Uncharacterized protein</fullName>
    </submittedName>
</protein>
<comment type="caution">
    <text evidence="3">The sequence shown here is derived from an EMBL/GenBank/DDBJ whole genome shotgun (WGS) entry which is preliminary data.</text>
</comment>
<dbReference type="SUPFAM" id="SSF53335">
    <property type="entry name" value="S-adenosyl-L-methionine-dependent methyltransferases"/>
    <property type="match status" value="1"/>
</dbReference>
<dbReference type="GO" id="GO:0003677">
    <property type="term" value="F:DNA binding"/>
    <property type="evidence" value="ECO:0007669"/>
    <property type="project" value="InterPro"/>
</dbReference>
<dbReference type="Pfam" id="PF21106">
    <property type="entry name" value="YtxK_like"/>
    <property type="match status" value="1"/>
</dbReference>
<dbReference type="PRINTS" id="PR00507">
    <property type="entry name" value="N12N6MTFRASE"/>
</dbReference>
<evidence type="ECO:0000259" key="2">
    <source>
        <dbReference type="Pfam" id="PF21106"/>
    </source>
</evidence>
<dbReference type="GO" id="GO:0008170">
    <property type="term" value="F:N-methyltransferase activity"/>
    <property type="evidence" value="ECO:0007669"/>
    <property type="project" value="InterPro"/>
</dbReference>
<dbReference type="Proteomes" id="UP000075430">
    <property type="component" value="Unassembled WGS sequence"/>
</dbReference>
<evidence type="ECO:0000259" key="1">
    <source>
        <dbReference type="Pfam" id="PF02384"/>
    </source>
</evidence>
<name>A0A150F340_9BACI</name>
<feature type="domain" description="DNA methylase adenine-specific" evidence="1">
    <location>
        <begin position="97"/>
        <end position="299"/>
    </location>
</feature>